<comment type="caution">
    <text evidence="7">The sequence shown here is derived from an EMBL/GenBank/DDBJ whole genome shotgun (WGS) entry which is preliminary data.</text>
</comment>
<dbReference type="InterPro" id="IPR051533">
    <property type="entry name" value="WaaL-like"/>
</dbReference>
<comment type="subcellular location">
    <subcellularLocation>
        <location evidence="1">Membrane</location>
        <topology evidence="1">Multi-pass membrane protein</topology>
    </subcellularLocation>
</comment>
<evidence type="ECO:0000259" key="6">
    <source>
        <dbReference type="Pfam" id="PF04932"/>
    </source>
</evidence>
<dbReference type="RefSeq" id="WP_080521941.1">
    <property type="nucleotide sequence ID" value="NZ_LPUF01000001.1"/>
</dbReference>
<protein>
    <recommendedName>
        <fullName evidence="6">O-antigen ligase-related domain-containing protein</fullName>
    </recommendedName>
</protein>
<accession>A0A1V8M738</accession>
<dbReference type="STRING" id="1420851.AU255_05450"/>
<dbReference type="PANTHER" id="PTHR37422">
    <property type="entry name" value="TEICHURONIC ACID BIOSYNTHESIS PROTEIN TUAE"/>
    <property type="match status" value="1"/>
</dbReference>
<dbReference type="PANTHER" id="PTHR37422:SF13">
    <property type="entry name" value="LIPOPOLYSACCHARIDE BIOSYNTHESIS PROTEIN PA4999-RELATED"/>
    <property type="match status" value="1"/>
</dbReference>
<feature type="transmembrane region" description="Helical" evidence="5">
    <location>
        <begin position="230"/>
        <end position="246"/>
    </location>
</feature>
<evidence type="ECO:0000256" key="3">
    <source>
        <dbReference type="ARBA" id="ARBA00022989"/>
    </source>
</evidence>
<feature type="transmembrane region" description="Helical" evidence="5">
    <location>
        <begin position="317"/>
        <end position="340"/>
    </location>
</feature>
<feature type="transmembrane region" description="Helical" evidence="5">
    <location>
        <begin position="121"/>
        <end position="140"/>
    </location>
</feature>
<proteinExistence type="predicted"/>
<feature type="domain" description="O-antigen ligase-related" evidence="6">
    <location>
        <begin position="187"/>
        <end position="333"/>
    </location>
</feature>
<feature type="transmembrane region" description="Helical" evidence="5">
    <location>
        <begin position="7"/>
        <end position="27"/>
    </location>
</feature>
<evidence type="ECO:0000313" key="8">
    <source>
        <dbReference type="Proteomes" id="UP000191980"/>
    </source>
</evidence>
<feature type="transmembrane region" description="Helical" evidence="5">
    <location>
        <begin position="152"/>
        <end position="172"/>
    </location>
</feature>
<feature type="transmembrane region" description="Helical" evidence="5">
    <location>
        <begin position="202"/>
        <end position="218"/>
    </location>
</feature>
<keyword evidence="2 5" id="KW-0812">Transmembrane</keyword>
<dbReference type="GO" id="GO:0016020">
    <property type="term" value="C:membrane"/>
    <property type="evidence" value="ECO:0007669"/>
    <property type="project" value="UniProtKB-SubCell"/>
</dbReference>
<dbReference type="Gene3D" id="1.25.40.10">
    <property type="entry name" value="Tetratricopeptide repeat domain"/>
    <property type="match status" value="1"/>
</dbReference>
<feature type="transmembrane region" description="Helical" evidence="5">
    <location>
        <begin position="361"/>
        <end position="382"/>
    </location>
</feature>
<sequence>MKKIIDLYGAFVEPLIIITALIIVMLGQNEINLFFYWISFGLLLGIGLWRLRKPELYFSLAKDKAFLTYSVFILWAFISTMYWSVVKVNSIITIVTFLIGLLSYFIGFTDDSKKSLNVQKLLLILGSGLVAYTYYQYFILEIPRPMGLLLNWNTHAAFLAMIVLPWVVRYAVNTKINLVKTYSICIIALFIAFAMGLTQSRGALLILATCAFCLFIIIRRQHLPYKQSLFFLLAIILGYMVSSFFVDQTLVQRISTIAEVQTYTATDAGRHLLWLPAWQMYLDRPFLGWGLGTYSVLFKQYKAPLTNELGHYAHNDYLQFLLELGPVGLLLFLAFVFFIVQKLYYVLQKQEGIFSAYKTEALALLIPCIGMLIHTFFTFHLYHLSMQIIFGYYLGQASKCLQVEQGIWVNNSALKANKNFLWLYRTLCFGLILVVIISGFSAYHQVKGQKANTYPEKIDHYLKASLFFTASDRYEALSARYTAIQLKNMPVNAENSGQRQQVAAYALNAVNRAIEKTPLDAQNYITKIDILLSMHAEYSEIRAQYVKLLTINPYLIDVRYHYAQLLDVNGQHQQALAMMWEGWGRINKGTYQKALDYLLFQLELNNKYGKPEDSLIIEQLIPQMEQLMKDKKSGQYVFFKSN</sequence>
<feature type="transmembrane region" description="Helical" evidence="5">
    <location>
        <begin position="33"/>
        <end position="51"/>
    </location>
</feature>
<feature type="transmembrane region" description="Helical" evidence="5">
    <location>
        <begin position="91"/>
        <end position="109"/>
    </location>
</feature>
<gene>
    <name evidence="7" type="ORF">AU255_05450</name>
</gene>
<keyword evidence="8" id="KW-1185">Reference proteome</keyword>
<organism evidence="7 8">
    <name type="scientific">Methyloprofundus sedimenti</name>
    <dbReference type="NCBI Taxonomy" id="1420851"/>
    <lineage>
        <taxon>Bacteria</taxon>
        <taxon>Pseudomonadati</taxon>
        <taxon>Pseudomonadota</taxon>
        <taxon>Gammaproteobacteria</taxon>
        <taxon>Methylococcales</taxon>
        <taxon>Methylococcaceae</taxon>
        <taxon>Methyloprofundus</taxon>
    </lineage>
</organism>
<reference evidence="7 8" key="1">
    <citation type="submission" date="2015-12" db="EMBL/GenBank/DDBJ databases">
        <authorList>
            <person name="Shamseldin A."/>
            <person name="Moawad H."/>
            <person name="Abd El-Rahim W.M."/>
            <person name="Sadowsky M.J."/>
        </authorList>
    </citation>
    <scope>NUCLEOTIDE SEQUENCE [LARGE SCALE GENOMIC DNA]</scope>
    <source>
        <strain evidence="7 8">WF1</strain>
    </source>
</reference>
<evidence type="ECO:0000256" key="1">
    <source>
        <dbReference type="ARBA" id="ARBA00004141"/>
    </source>
</evidence>
<feature type="transmembrane region" description="Helical" evidence="5">
    <location>
        <begin position="66"/>
        <end position="85"/>
    </location>
</feature>
<keyword evidence="4 5" id="KW-0472">Membrane</keyword>
<evidence type="ECO:0000256" key="5">
    <source>
        <dbReference type="SAM" id="Phobius"/>
    </source>
</evidence>
<dbReference type="OrthoDB" id="7059610at2"/>
<dbReference type="InterPro" id="IPR011990">
    <property type="entry name" value="TPR-like_helical_dom_sf"/>
</dbReference>
<dbReference type="EMBL" id="LPUF01000001">
    <property type="protein sequence ID" value="OQK17328.1"/>
    <property type="molecule type" value="Genomic_DNA"/>
</dbReference>
<evidence type="ECO:0000256" key="2">
    <source>
        <dbReference type="ARBA" id="ARBA00022692"/>
    </source>
</evidence>
<dbReference type="Proteomes" id="UP000191980">
    <property type="component" value="Unassembled WGS sequence"/>
</dbReference>
<dbReference type="InterPro" id="IPR007016">
    <property type="entry name" value="O-antigen_ligase-rel_domated"/>
</dbReference>
<evidence type="ECO:0000256" key="4">
    <source>
        <dbReference type="ARBA" id="ARBA00023136"/>
    </source>
</evidence>
<dbReference type="AlphaFoldDB" id="A0A1V8M738"/>
<name>A0A1V8M738_9GAMM</name>
<evidence type="ECO:0000313" key="7">
    <source>
        <dbReference type="EMBL" id="OQK17328.1"/>
    </source>
</evidence>
<feature type="transmembrane region" description="Helical" evidence="5">
    <location>
        <begin position="422"/>
        <end position="443"/>
    </location>
</feature>
<dbReference type="Pfam" id="PF04932">
    <property type="entry name" value="Wzy_C"/>
    <property type="match status" value="1"/>
</dbReference>
<keyword evidence="3 5" id="KW-1133">Transmembrane helix</keyword>
<feature type="transmembrane region" description="Helical" evidence="5">
    <location>
        <begin position="179"/>
        <end position="196"/>
    </location>
</feature>